<dbReference type="Proteomes" id="UP000233786">
    <property type="component" value="Unassembled WGS sequence"/>
</dbReference>
<dbReference type="SMART" id="SM00862">
    <property type="entry name" value="Trans_reg_C"/>
    <property type="match status" value="1"/>
</dbReference>
<dbReference type="SMART" id="SM01043">
    <property type="entry name" value="BTAD"/>
    <property type="match status" value="1"/>
</dbReference>
<dbReference type="InterPro" id="IPR027417">
    <property type="entry name" value="P-loop_NTPase"/>
</dbReference>
<dbReference type="CDD" id="cd15831">
    <property type="entry name" value="BTAD"/>
    <property type="match status" value="1"/>
</dbReference>
<gene>
    <name evidence="7" type="ORF">A8926_6044</name>
</gene>
<dbReference type="SUPFAM" id="SSF46894">
    <property type="entry name" value="C-terminal effector domain of the bipartite response regulators"/>
    <property type="match status" value="1"/>
</dbReference>
<dbReference type="InterPro" id="IPR041664">
    <property type="entry name" value="AAA_16"/>
</dbReference>
<sequence length="1122" mass="121227">MTAELRIELLGPVRAWRGTDELALGSAHRRAVLAILATYANRAVSRQELIDAVWGETPPTSAEGSIYTYVSGIRYALEPGRPRRCAEELLTSVSAGYCLRIPAEACDVHRFQEHRDRAQRCWAARDAAGAIEALDSALRLWKGEALSGVPGPFATNQRARLAELHLATLERRAELMLAAGGHAEIVAELSILAREHPLREGLRELLILALYRCGRQADALAVFHETRRTLIEELGTEPRPKLRDLHEQILASAPGLAKTDVQVAVPKPTPPKVAWAGSPQPVRPANFVGRADEVAFLRTAVSEVAAGNGQSVWLEGVAGIGKSWLLAEGLAEATASGCQLAWGVCDELDQPFTLHALLGCLGIEADSADPRRAALAYELGGGSGVSVPADCLSEAVHRLLGLVSELCADAPLILVLDDLQWADETSLLVWQRLCQVSRQLPLLLIGACRPISSRRGLQRLRAYAEAECEALALAPLPDSEVGDLLRKIVGLPVNAELRNLVHSAGGNPLYVREIVNGLLRTGSIVFTDDKAGTDPSLRGEVPDVVLSAIGSQLAFLSGPTADFLRWAALLGERFSLTDVATALGKPASELSEMIDEACATGQLKESGEMLAFRYPVVHQAFYGRIPKAVRLALHRQLATALAQAGAPAERIAGQLIAAPEPVDSWVVDWLLANVAVLASNAPRTATALLRSALNRVSMSGRAREELAATFARLLFSLGRVPANTAQYVLSRTTDSLLAAEARLILAYSYYRKDQLGAALSTLRPAMRDERVADSWKRRIQPLLATLDPTDPAVVPKPRVAHDSLDLPDTYSAVPELGDLWLLALQDTTLALQSLDHLSDPLAALRGAEHFATSHTLPGEVALAGAVHYYWLGMWDDALARITAVTECAPETESYLLARPGASTIVHGVAALVAAHRDDQETALGHLHCAGQWSRTEFQPGIDFVLATRSLLAEQQDRLPEALAWLTPVIGSDFAPMVHRYRWLPRVVRLATHLGKSDQARAALRVCESDCIRTPSPSREAAVAHCRGLVTRDPGEVVAAADHYRCIGRRIERAAADEDAAALLTERGLVEEARAALMSALSAFTDVRAFWNVQRVESRIRELGNHRIAAAPAPHQTSSPPQY</sequence>
<evidence type="ECO:0000256" key="1">
    <source>
        <dbReference type="ARBA" id="ARBA00005820"/>
    </source>
</evidence>
<dbReference type="InterPro" id="IPR051677">
    <property type="entry name" value="AfsR-DnrI-RedD_regulator"/>
</dbReference>
<evidence type="ECO:0000256" key="3">
    <source>
        <dbReference type="ARBA" id="ARBA00023125"/>
    </source>
</evidence>
<dbReference type="EMBL" id="PJNB01000001">
    <property type="protein sequence ID" value="PKW17999.1"/>
    <property type="molecule type" value="Genomic_DNA"/>
</dbReference>
<dbReference type="GO" id="GO:0003677">
    <property type="term" value="F:DNA binding"/>
    <property type="evidence" value="ECO:0007669"/>
    <property type="project" value="UniProtKB-UniRule"/>
</dbReference>
<dbReference type="Pfam" id="PF03704">
    <property type="entry name" value="BTAD"/>
    <property type="match status" value="1"/>
</dbReference>
<organism evidence="7 8">
    <name type="scientific">Saccharopolyspora spinosa</name>
    <dbReference type="NCBI Taxonomy" id="60894"/>
    <lineage>
        <taxon>Bacteria</taxon>
        <taxon>Bacillati</taxon>
        <taxon>Actinomycetota</taxon>
        <taxon>Actinomycetes</taxon>
        <taxon>Pseudonocardiales</taxon>
        <taxon>Pseudonocardiaceae</taxon>
        <taxon>Saccharopolyspora</taxon>
    </lineage>
</organism>
<keyword evidence="2" id="KW-0805">Transcription regulation</keyword>
<evidence type="ECO:0000256" key="5">
    <source>
        <dbReference type="PROSITE-ProRule" id="PRU01091"/>
    </source>
</evidence>
<evidence type="ECO:0000313" key="8">
    <source>
        <dbReference type="Proteomes" id="UP000233786"/>
    </source>
</evidence>
<dbReference type="RefSeq" id="WP_010307595.1">
    <property type="nucleotide sequence ID" value="NZ_CP061007.1"/>
</dbReference>
<dbReference type="SUPFAM" id="SSF52540">
    <property type="entry name" value="P-loop containing nucleoside triphosphate hydrolases"/>
    <property type="match status" value="1"/>
</dbReference>
<dbReference type="AlphaFoldDB" id="A0A2N3Y4Y6"/>
<feature type="DNA-binding region" description="OmpR/PhoB-type" evidence="5">
    <location>
        <begin position="1"/>
        <end position="101"/>
    </location>
</feature>
<evidence type="ECO:0000256" key="2">
    <source>
        <dbReference type="ARBA" id="ARBA00023015"/>
    </source>
</evidence>
<dbReference type="InterPro" id="IPR005158">
    <property type="entry name" value="BTAD"/>
</dbReference>
<evidence type="ECO:0000256" key="4">
    <source>
        <dbReference type="ARBA" id="ARBA00023163"/>
    </source>
</evidence>
<comment type="similarity">
    <text evidence="1">Belongs to the AfsR/DnrI/RedD regulatory family.</text>
</comment>
<evidence type="ECO:0000313" key="7">
    <source>
        <dbReference type="EMBL" id="PKW17999.1"/>
    </source>
</evidence>
<feature type="domain" description="OmpR/PhoB-type" evidence="6">
    <location>
        <begin position="1"/>
        <end position="101"/>
    </location>
</feature>
<dbReference type="OrthoDB" id="8482304at2"/>
<protein>
    <submittedName>
        <fullName evidence="7">ATPase</fullName>
    </submittedName>
</protein>
<proteinExistence type="inferred from homology"/>
<name>A0A2N3Y4Y6_SACSN</name>
<dbReference type="PANTHER" id="PTHR35807">
    <property type="entry name" value="TRANSCRIPTIONAL REGULATOR REDD-RELATED"/>
    <property type="match status" value="1"/>
</dbReference>
<dbReference type="Gene3D" id="1.25.40.10">
    <property type="entry name" value="Tetratricopeptide repeat domain"/>
    <property type="match status" value="2"/>
</dbReference>
<dbReference type="GO" id="GO:0006355">
    <property type="term" value="P:regulation of DNA-templated transcription"/>
    <property type="evidence" value="ECO:0007669"/>
    <property type="project" value="InterPro"/>
</dbReference>
<comment type="caution">
    <text evidence="7">The sequence shown here is derived from an EMBL/GenBank/DDBJ whole genome shotgun (WGS) entry which is preliminary data.</text>
</comment>
<dbReference type="InterPro" id="IPR016032">
    <property type="entry name" value="Sig_transdc_resp-reg_C-effctor"/>
</dbReference>
<keyword evidence="8" id="KW-1185">Reference proteome</keyword>
<keyword evidence="3 5" id="KW-0238">DNA-binding</keyword>
<dbReference type="STRING" id="994479.GCA_000194155_03894"/>
<reference evidence="7" key="1">
    <citation type="submission" date="2017-12" db="EMBL/GenBank/DDBJ databases">
        <title>Sequencing the genomes of 1000 Actinobacteria strains.</title>
        <authorList>
            <person name="Klenk H.-P."/>
        </authorList>
    </citation>
    <scope>NUCLEOTIDE SEQUENCE [LARGE SCALE GENOMIC DNA]</scope>
    <source>
        <strain evidence="7">DSM 44228</strain>
    </source>
</reference>
<dbReference type="SUPFAM" id="SSF48452">
    <property type="entry name" value="TPR-like"/>
    <property type="match status" value="1"/>
</dbReference>
<keyword evidence="4" id="KW-0804">Transcription</keyword>
<dbReference type="InterPro" id="IPR011990">
    <property type="entry name" value="TPR-like_helical_dom_sf"/>
</dbReference>
<accession>A0A2N3Y4Y6</accession>
<dbReference type="PANTHER" id="PTHR35807:SF1">
    <property type="entry name" value="TRANSCRIPTIONAL REGULATOR REDD"/>
    <property type="match status" value="1"/>
</dbReference>
<dbReference type="InterPro" id="IPR001867">
    <property type="entry name" value="OmpR/PhoB-type_DNA-bd"/>
</dbReference>
<dbReference type="Pfam" id="PF00486">
    <property type="entry name" value="Trans_reg_C"/>
    <property type="match status" value="1"/>
</dbReference>
<dbReference type="Pfam" id="PF13191">
    <property type="entry name" value="AAA_16"/>
    <property type="match status" value="1"/>
</dbReference>
<dbReference type="InterPro" id="IPR036388">
    <property type="entry name" value="WH-like_DNA-bd_sf"/>
</dbReference>
<dbReference type="Gene3D" id="1.10.10.10">
    <property type="entry name" value="Winged helix-like DNA-binding domain superfamily/Winged helix DNA-binding domain"/>
    <property type="match status" value="1"/>
</dbReference>
<evidence type="ECO:0000259" key="6">
    <source>
        <dbReference type="PROSITE" id="PS51755"/>
    </source>
</evidence>
<dbReference type="Gene3D" id="3.40.50.300">
    <property type="entry name" value="P-loop containing nucleotide triphosphate hydrolases"/>
    <property type="match status" value="1"/>
</dbReference>
<dbReference type="GO" id="GO:0000160">
    <property type="term" value="P:phosphorelay signal transduction system"/>
    <property type="evidence" value="ECO:0007669"/>
    <property type="project" value="InterPro"/>
</dbReference>
<dbReference type="PROSITE" id="PS51755">
    <property type="entry name" value="OMPR_PHOB"/>
    <property type="match status" value="1"/>
</dbReference>